<feature type="compositionally biased region" description="Basic and acidic residues" evidence="2">
    <location>
        <begin position="1964"/>
        <end position="1975"/>
    </location>
</feature>
<feature type="compositionally biased region" description="Acidic residues" evidence="2">
    <location>
        <begin position="2656"/>
        <end position="2665"/>
    </location>
</feature>
<feature type="coiled-coil region" evidence="1">
    <location>
        <begin position="1140"/>
        <end position="1251"/>
    </location>
</feature>
<feature type="compositionally biased region" description="Gly residues" evidence="2">
    <location>
        <begin position="2628"/>
        <end position="2639"/>
    </location>
</feature>
<keyword evidence="1" id="KW-0175">Coiled coil</keyword>
<feature type="compositionally biased region" description="Basic and acidic residues" evidence="2">
    <location>
        <begin position="1"/>
        <end position="11"/>
    </location>
</feature>
<dbReference type="PANTHER" id="PTHR23159:SF31">
    <property type="entry name" value="CENTROSOME-ASSOCIATED PROTEIN CEP250 ISOFORM X1"/>
    <property type="match status" value="1"/>
</dbReference>
<feature type="compositionally biased region" description="Gly residues" evidence="2">
    <location>
        <begin position="2573"/>
        <end position="2609"/>
    </location>
</feature>
<keyword evidence="3" id="KW-1133">Transmembrane helix</keyword>
<evidence type="ECO:0000313" key="4">
    <source>
        <dbReference type="EMBL" id="TKW52244.1"/>
    </source>
</evidence>
<feature type="coiled-coil region" evidence="1">
    <location>
        <begin position="264"/>
        <end position="335"/>
    </location>
</feature>
<feature type="compositionally biased region" description="Basic and acidic residues" evidence="2">
    <location>
        <begin position="1302"/>
        <end position="1338"/>
    </location>
</feature>
<sequence length="2907" mass="323770">MSGRKPRDAPLGRDTPPGQTGSQAQTSSASSAQENEQGAQRPNPGAMPPDQPDEGRQDAESMAPPPSIEQPGPPALKLNTKRVSWAVMAAKGASSKNMDMRDTAPISTPSQAVPMKTMKGPSPNVATWSAPAPARINEGRKQESTSTASTTNPDVVGPDDVAAGERARDSENPEATRAPLPQPNPSAVEASSTTDRSVEQECLRDLKRYLRELAGTHGLPSTLTEHLSNNDDDSSETTFTTTDALFKDFVARLSGEFSAKDKSLRETRTKLQTAVNEYNEKEIAMQRLGLALEEAERRNQQMAPPVDTEVMEATISGLREELKVVKTEKAVLERDFERTTEVFKRKDDERSKQLEHQDSFVKDLQDKNDKYEILVQRLRHEKDEERRRAAEAEAARAPVTFRVDNEILTQEEYEKCLDNARGDVADLQAQLEQAKNDLDAVLQGELTVDDVRDVIEDLVVPIYGAAMEEQFYNSLSIWNDEEGGLMSLAGKDGYLEYVRVAAEPDRLPSEASSPGHGYQAPEDLRTGEGDVSAKLREELAGCEAQRVKANERIEELESERKKQQDDIDKLRSQIQKLKEETAASTKDLGKETEALEKKVQELAGCEAQRVKAHERIEVLETEAKKHQDDIDSLQSQIQKLETAASTKDKKVRELVGCEAQRVKAHKRIEVLETEAKKQQDNINSLHDEIRKLETAASTKDQKVQELAGCEAQRVKAHERIQELETEAKKQQGKIDNLQSQIHTLEETAASSGDLSKEAEALRKKVAELAGWEAQRVKAHKRIEVLESEAKKQQDEVNRLQDEIRKLEQSAASTREFSEEAEALRKKVAELAGCEAQHTKACERIKELEAKTTKQQGKIDSLQSQIHTLEETVASAKDLSEEAEVLRKRVDELAGWEVQYTKACERIKELEDVTKNTENDINRLQDKNQKLEETVASAKDLSEEAEVLRKRVDELAGWEVQHTKACERIKELENETDGLRSQIRTLEETAASAGELSKEAEASRKKVQEMEQHIADLEETAKLDNQKLQEASAVEMRDKQAELDGCRTLREQADKEIEELKAEAERREKELRKLSDKFALQQQMDELLKRQIDASEEKVGRAEAKAQWAETRALLRNQRADGEDAGSSSIEDDPDQHLELLANLFDRVNEAEDQLGESHREVESTQAIVATLRAGIRELEAQRDRLRQEKEQLQGDLDVYAESGQAIGEENMALKEKLREKEAEIEGTSAAVRKLEEELAAKEEELGKKQKALDDCRAHGKALREEIAELKGRQDDKAQDGKAQDDESEEEEEEDDDDDDDEESKKTVTRLEERITELEEAVKKEASKARNETARRVDAENNGVWEGTRGAALKNMETDLYNFKLEHANTVGMYEKELGALKETLRANKAELERVKLEQQQVVDDLQAKLKAAGGKRCSHVDTDLEEVKRGHQLIVDDLQAKLEDSDSKRRDLEADLERTKTQHKQAVGQHEQAIGALTATLAASEGKSCNHVDTDLEEVKLEYQRTVEGLESKLEAAEEDSRTKHAELERIRLEHQQTESDLKSELEAAEENSRTSRDELERAEVEHKRAMDELEARLKTANARNIGRDDSALDEIKLEHQKTLDDLGSRHENAENSSRRSREAELERIKAEHQKDMDELEAKVLALEGVRDALQDALKDPLKDSHKGAQSTADSKTPTDAATETTDAETQTTVDRSRLPGACLDATSTRPFNARPSRETILAALQIQRKELMMLETVHRRLYDRAMSSGDPKTPEAETAGPSGTPGHPETTPTGTSDGSAHQRPHISGPTPDDRRAIRLENIKQSCEAFAEKIRENETYAKDFNVRSALHEEIRALRQKLKDLEAKQRDGATDGVDQQQQQQQQQQELQADDAGNKDTGKAGDKPQEKHDGPSEDESDDDNDQDPGNDPVAILKRIARLERKMDETQKEANGQEGAVLDLIDRIARGNRVIHGLSGHPCEPFCSKDSDRVKQKVDAAQGGIMPRCPMPRPSESDQDDDEGEGDDEDEDDESSSDEGDFHPHGNYGRARLSLGEQEALVRSIQAQLVNIHSFATACDEAWDDVRQADQDLRAIPDPVPGGRVCCCGRGCNRRRTTDPARRAAQEAEEEDDDHDALLRANAYDDPVSEASSIASDDIYSVGGNPNPNPDRALKSFIPHTVYNVLESWKTNTAGLLQGADRIQFDVEGLIHAGFNSERYAILKRRVRRLRKLVADAAATNAHLQAQLSERIAAGADDVLREELRELKHQNNTLKEQVRVVAEQSRTDGGAEARDERVKQQQQLQKDLVQEKALVGVERAKLRRLAEEKDELEATVRERDETIRTLEASRAKSIKDGLDREMRETLFDNDELGKEVERLKGEVGALKRSLEEELMNKTAQVGTAQAVIQGMKKQLDDAQRRSDVAEDKRATLMTDIERALDIGGEDDTTRLDKTRRRLANILCRVEEGEHDGEEGDDTAEVDEYRPVSQRERELVREILDEKKKRAKHLAEERKRYEGRLDERHAEYEKQVAGWKAMHDAAEAARELAERNLTDTLGRMGALRKRADWQEKMLAEQNKRLQEQCNTAQQLAEELDGLGGDETAGVVEVGGDGGGGGGGGGSRTSAGGQGRGRTPGEEEGRPRTPRQTHEQPGGGAAGGGGDPGNDPGDSSSSSSSSSDGESDDDDDENNTNHDDNPVRTPRDRSPRCACPCVGLCNDPANPTFDGLPTDAFGVVRDVCRVYKSYRACCGTKRGATTPRNDGRLLWRLMCIMRADADVREQMRNAGRAYAARLLLAFRGCLWVRVLSWAQAVATVVVGLVHCAALVVPGGRRWKPRRPGALPPQRAAMVAQDVAVLCVLYQAWRVLEVSRAARGVWEVANGYTRAYFVERGLHPERSTWFGLDGVDMRLLGTSGDAGRVPLSTAVGDGMGG</sequence>
<dbReference type="EMBL" id="PJEX01000251">
    <property type="protein sequence ID" value="TKW52244.1"/>
    <property type="molecule type" value="Genomic_DNA"/>
</dbReference>
<feature type="region of interest" description="Disordered" evidence="2">
    <location>
        <begin position="1532"/>
        <end position="1567"/>
    </location>
</feature>
<feature type="region of interest" description="Disordered" evidence="2">
    <location>
        <begin position="1659"/>
        <end position="1695"/>
    </location>
</feature>
<accession>A0A4U6XA91</accession>
<feature type="compositionally biased region" description="Low complexity" evidence="2">
    <location>
        <begin position="1858"/>
        <end position="1867"/>
    </location>
</feature>
<dbReference type="SUPFAM" id="SSF57997">
    <property type="entry name" value="Tropomyosin"/>
    <property type="match status" value="1"/>
</dbReference>
<feature type="region of interest" description="Disordered" evidence="2">
    <location>
        <begin position="1953"/>
        <end position="2026"/>
    </location>
</feature>
<dbReference type="STRING" id="1306861.A0A4U6XA91"/>
<feature type="compositionally biased region" description="Low complexity" evidence="2">
    <location>
        <begin position="2640"/>
        <end position="2655"/>
    </location>
</feature>
<feature type="region of interest" description="Disordered" evidence="2">
    <location>
        <begin position="1603"/>
        <end position="1634"/>
    </location>
</feature>
<evidence type="ECO:0000256" key="2">
    <source>
        <dbReference type="SAM" id="MobiDB-lite"/>
    </source>
</evidence>
<feature type="coiled-coil region" evidence="1">
    <location>
        <begin position="1377"/>
        <end position="1408"/>
    </location>
</feature>
<organism evidence="4 5">
    <name type="scientific">Colletotrichum tanaceti</name>
    <dbReference type="NCBI Taxonomy" id="1306861"/>
    <lineage>
        <taxon>Eukaryota</taxon>
        <taxon>Fungi</taxon>
        <taxon>Dikarya</taxon>
        <taxon>Ascomycota</taxon>
        <taxon>Pezizomycotina</taxon>
        <taxon>Sordariomycetes</taxon>
        <taxon>Hypocreomycetidae</taxon>
        <taxon>Glomerellales</taxon>
        <taxon>Glomerellaceae</taxon>
        <taxon>Colletotrichum</taxon>
        <taxon>Colletotrichum destructivum species complex</taxon>
    </lineage>
</organism>
<feature type="compositionally biased region" description="Basic and acidic residues" evidence="2">
    <location>
        <begin position="2093"/>
        <end position="2103"/>
    </location>
</feature>
<feature type="compositionally biased region" description="Pro residues" evidence="2">
    <location>
        <begin position="63"/>
        <end position="74"/>
    </location>
</feature>
<feature type="compositionally biased region" description="Basic and acidic residues" evidence="2">
    <location>
        <begin position="1874"/>
        <end position="1893"/>
    </location>
</feature>
<feature type="region of interest" description="Disordered" evidence="2">
    <location>
        <begin position="2556"/>
        <end position="2682"/>
    </location>
</feature>
<feature type="compositionally biased region" description="Basic and acidic residues" evidence="2">
    <location>
        <begin position="1266"/>
        <end position="1284"/>
    </location>
</feature>
<feature type="region of interest" description="Disordered" evidence="2">
    <location>
        <begin position="1848"/>
        <end position="1915"/>
    </location>
</feature>
<feature type="compositionally biased region" description="Acidic residues" evidence="2">
    <location>
        <begin position="1994"/>
        <end position="2016"/>
    </location>
</feature>
<feature type="compositionally biased region" description="Low complexity" evidence="2">
    <location>
        <begin position="1761"/>
        <end position="1776"/>
    </location>
</feature>
<feature type="coiled-coil region" evidence="1">
    <location>
        <begin position="361"/>
        <end position="444"/>
    </location>
</feature>
<name>A0A4U6XA91_9PEZI</name>
<feature type="region of interest" description="Disordered" evidence="2">
    <location>
        <begin position="1"/>
        <end position="199"/>
    </location>
</feature>
<proteinExistence type="predicted"/>
<feature type="compositionally biased region" description="Basic and acidic residues" evidence="2">
    <location>
        <begin position="2666"/>
        <end position="2682"/>
    </location>
</feature>
<feature type="coiled-coil region" evidence="1">
    <location>
        <begin position="1435"/>
        <end position="1469"/>
    </location>
</feature>
<evidence type="ECO:0000256" key="1">
    <source>
        <dbReference type="SAM" id="Coils"/>
    </source>
</evidence>
<evidence type="ECO:0000313" key="5">
    <source>
        <dbReference type="Proteomes" id="UP000310108"/>
    </source>
</evidence>
<feature type="compositionally biased region" description="Acidic residues" evidence="2">
    <location>
        <begin position="1894"/>
        <end position="1906"/>
    </location>
</feature>
<reference evidence="4 5" key="1">
    <citation type="journal article" date="2019" name="PLoS ONE">
        <title>Comparative genome analysis indicates high evolutionary potential of pathogenicity genes in Colletotrichum tanaceti.</title>
        <authorList>
            <person name="Lelwala R.V."/>
            <person name="Korhonen P.K."/>
            <person name="Young N.D."/>
            <person name="Scott J.B."/>
            <person name="Ades P.A."/>
            <person name="Gasser R.B."/>
            <person name="Taylor P.W.J."/>
        </authorList>
    </citation>
    <scope>NUCLEOTIDE SEQUENCE [LARGE SCALE GENOMIC DNA]</scope>
    <source>
        <strain evidence="4">BRIP57314</strain>
    </source>
</reference>
<evidence type="ECO:0000256" key="3">
    <source>
        <dbReference type="SAM" id="Phobius"/>
    </source>
</evidence>
<protein>
    <submittedName>
        <fullName evidence="4">Uncharacterized protein</fullName>
    </submittedName>
</protein>
<feature type="compositionally biased region" description="Acidic residues" evidence="2">
    <location>
        <begin position="1285"/>
        <end position="1301"/>
    </location>
</feature>
<feature type="region of interest" description="Disordered" evidence="2">
    <location>
        <begin position="506"/>
        <end position="525"/>
    </location>
</feature>
<feature type="region of interest" description="Disordered" evidence="2">
    <location>
        <begin position="1746"/>
        <end position="1797"/>
    </location>
</feature>
<feature type="coiled-coil region" evidence="1">
    <location>
        <begin position="532"/>
        <end position="1104"/>
    </location>
</feature>
<feature type="compositionally biased region" description="Polar residues" evidence="2">
    <location>
        <begin position="144"/>
        <end position="153"/>
    </location>
</feature>
<comment type="caution">
    <text evidence="4">The sequence shown here is derived from an EMBL/GenBank/DDBJ whole genome shotgun (WGS) entry which is preliminary data.</text>
</comment>
<feature type="transmembrane region" description="Helical" evidence="3">
    <location>
        <begin position="2781"/>
        <end position="2803"/>
    </location>
</feature>
<feature type="coiled-coil region" evidence="1">
    <location>
        <begin position="2469"/>
        <end position="2496"/>
    </location>
</feature>
<keyword evidence="3" id="KW-0812">Transmembrane</keyword>
<dbReference type="Gene3D" id="1.10.287.1490">
    <property type="match status" value="2"/>
</dbReference>
<gene>
    <name evidence="4" type="ORF">CTA1_12474</name>
</gene>
<keyword evidence="3" id="KW-0472">Membrane</keyword>
<feature type="compositionally biased region" description="Low complexity" evidence="2">
    <location>
        <begin position="1678"/>
        <end position="1693"/>
    </location>
</feature>
<keyword evidence="5" id="KW-1185">Reference proteome</keyword>
<feature type="region of interest" description="Disordered" evidence="2">
    <location>
        <begin position="2093"/>
        <end position="2114"/>
    </location>
</feature>
<dbReference type="Proteomes" id="UP000310108">
    <property type="component" value="Unassembled WGS sequence"/>
</dbReference>
<dbReference type="PANTHER" id="PTHR23159">
    <property type="entry name" value="CENTROSOMAL PROTEIN 2"/>
    <property type="match status" value="1"/>
</dbReference>
<feature type="coiled-coil region" evidence="1">
    <location>
        <begin position="2204"/>
        <end position="2261"/>
    </location>
</feature>
<feature type="region of interest" description="Disordered" evidence="2">
    <location>
        <begin position="1266"/>
        <end position="1341"/>
    </location>
</feature>
<feature type="compositionally biased region" description="Low complexity" evidence="2">
    <location>
        <begin position="19"/>
        <end position="40"/>
    </location>
</feature>
<feature type="coiled-coil region" evidence="1">
    <location>
        <begin position="2292"/>
        <end position="2412"/>
    </location>
</feature>